<dbReference type="CDD" id="cd06550">
    <property type="entry name" value="TM_ABC_iron-siderophores_like"/>
    <property type="match status" value="1"/>
</dbReference>
<keyword evidence="4" id="KW-1003">Cell membrane</keyword>
<keyword evidence="3" id="KW-0813">Transport</keyword>
<dbReference type="Proteomes" id="UP000239814">
    <property type="component" value="Chromosome"/>
</dbReference>
<evidence type="ECO:0000256" key="6">
    <source>
        <dbReference type="ARBA" id="ARBA00022989"/>
    </source>
</evidence>
<comment type="similarity">
    <text evidence="2">Belongs to the binding-protein-dependent transport system permease family. FecCD subfamily.</text>
</comment>
<organism evidence="9 10">
    <name type="scientific">Gordonia iterans</name>
    <dbReference type="NCBI Taxonomy" id="1004901"/>
    <lineage>
        <taxon>Bacteria</taxon>
        <taxon>Bacillati</taxon>
        <taxon>Actinomycetota</taxon>
        <taxon>Actinomycetes</taxon>
        <taxon>Mycobacteriales</taxon>
        <taxon>Gordoniaceae</taxon>
        <taxon>Gordonia</taxon>
    </lineage>
</organism>
<name>A0A2S0KKQ9_9ACTN</name>
<keyword evidence="7 8" id="KW-0472">Membrane</keyword>
<comment type="subcellular location">
    <subcellularLocation>
        <location evidence="1">Cell membrane</location>
        <topology evidence="1">Multi-pass membrane protein</topology>
    </subcellularLocation>
</comment>
<dbReference type="InterPro" id="IPR037294">
    <property type="entry name" value="ABC_BtuC-like"/>
</dbReference>
<dbReference type="SUPFAM" id="SSF81345">
    <property type="entry name" value="ABC transporter involved in vitamin B12 uptake, BtuC"/>
    <property type="match status" value="1"/>
</dbReference>
<evidence type="ECO:0000256" key="3">
    <source>
        <dbReference type="ARBA" id="ARBA00022448"/>
    </source>
</evidence>
<proteinExistence type="inferred from homology"/>
<dbReference type="GO" id="GO:0022857">
    <property type="term" value="F:transmembrane transporter activity"/>
    <property type="evidence" value="ECO:0007669"/>
    <property type="project" value="InterPro"/>
</dbReference>
<reference evidence="9 10" key="1">
    <citation type="submission" date="2018-03" db="EMBL/GenBank/DDBJ databases">
        <title>Characteristics and genome of n-alkane degrading marine bacteria Gordonia iterans isolated from crude oil contaminated in Tae-an, South Korea.</title>
        <authorList>
            <person name="Lee S.-S."/>
            <person name="Kim H."/>
        </authorList>
    </citation>
    <scope>NUCLEOTIDE SEQUENCE [LARGE SCALE GENOMIC DNA]</scope>
    <source>
        <strain evidence="9 10">Co17</strain>
    </source>
</reference>
<dbReference type="Gene3D" id="1.10.3470.10">
    <property type="entry name" value="ABC transporter involved in vitamin B12 uptake, BtuC"/>
    <property type="match status" value="1"/>
</dbReference>
<evidence type="ECO:0000256" key="7">
    <source>
        <dbReference type="ARBA" id="ARBA00023136"/>
    </source>
</evidence>
<evidence type="ECO:0000256" key="5">
    <source>
        <dbReference type="ARBA" id="ARBA00022692"/>
    </source>
</evidence>
<gene>
    <name evidence="9" type="ORF">C6V83_14235</name>
</gene>
<keyword evidence="5 8" id="KW-0812">Transmembrane</keyword>
<dbReference type="PANTHER" id="PTHR30472">
    <property type="entry name" value="FERRIC ENTEROBACTIN TRANSPORT SYSTEM PERMEASE PROTEIN"/>
    <property type="match status" value="1"/>
</dbReference>
<accession>A0A2S0KKQ9</accession>
<feature type="transmembrane region" description="Helical" evidence="8">
    <location>
        <begin position="148"/>
        <end position="169"/>
    </location>
</feature>
<evidence type="ECO:0000256" key="8">
    <source>
        <dbReference type="SAM" id="Phobius"/>
    </source>
</evidence>
<feature type="transmembrane region" description="Helical" evidence="8">
    <location>
        <begin position="117"/>
        <end position="136"/>
    </location>
</feature>
<evidence type="ECO:0000256" key="2">
    <source>
        <dbReference type="ARBA" id="ARBA00007935"/>
    </source>
</evidence>
<feature type="transmembrane region" description="Helical" evidence="8">
    <location>
        <begin position="277"/>
        <end position="297"/>
    </location>
</feature>
<dbReference type="PANTHER" id="PTHR30472:SF1">
    <property type="entry name" value="FE(3+) DICITRATE TRANSPORT SYSTEM PERMEASE PROTEIN FECC-RELATED"/>
    <property type="match status" value="1"/>
</dbReference>
<protein>
    <submittedName>
        <fullName evidence="9">Iron ABC transporter permease</fullName>
    </submittedName>
</protein>
<feature type="transmembrane region" description="Helical" evidence="8">
    <location>
        <begin position="309"/>
        <end position="326"/>
    </location>
</feature>
<dbReference type="Pfam" id="PF01032">
    <property type="entry name" value="FecCD"/>
    <property type="match status" value="1"/>
</dbReference>
<evidence type="ECO:0000313" key="9">
    <source>
        <dbReference type="EMBL" id="AVM02270.1"/>
    </source>
</evidence>
<evidence type="ECO:0000313" key="10">
    <source>
        <dbReference type="Proteomes" id="UP000239814"/>
    </source>
</evidence>
<dbReference type="InterPro" id="IPR000522">
    <property type="entry name" value="ABC_transptr_permease_BtuC"/>
</dbReference>
<dbReference type="KEGG" id="git:C6V83_14235"/>
<sequence>MVERGSALLVGSAALLIAASILGLAVGSRTVAPSVVVDALVSYDATDDEHLVVVASRIPRIVLGVVVGACLGLAGALMQSLTRNPIADPGILGVNAGAALGVVGAIAILGVEGVGGYVWFAFAGAAVAAVVVYGLGSARGQAATPVRIALAGTAVTMAITAVTQMMVLSDEAAFNHFRYWSVGSLQGRGLDVIAAVGPFALAGVAVGLGLIRPLNALVLGEDAARSIGADPAVTRGLAAIAVVLLAGAATAAAGPFVFIGLAAAHIVRRTVGSDHRILLPASLLVGATLLVAADALGRALMAPRDLQSGLAAVLVGGPVFVALVRSRRVAAL</sequence>
<dbReference type="GO" id="GO:0033214">
    <property type="term" value="P:siderophore-iron import into cell"/>
    <property type="evidence" value="ECO:0007669"/>
    <property type="project" value="TreeGrafter"/>
</dbReference>
<evidence type="ECO:0000256" key="1">
    <source>
        <dbReference type="ARBA" id="ARBA00004651"/>
    </source>
</evidence>
<feature type="transmembrane region" description="Helical" evidence="8">
    <location>
        <begin position="57"/>
        <end position="78"/>
    </location>
</feature>
<dbReference type="AlphaFoldDB" id="A0A2S0KKQ9"/>
<keyword evidence="6 8" id="KW-1133">Transmembrane helix</keyword>
<feature type="transmembrane region" description="Helical" evidence="8">
    <location>
        <begin position="232"/>
        <end position="265"/>
    </location>
</feature>
<feature type="transmembrane region" description="Helical" evidence="8">
    <location>
        <begin position="90"/>
        <end position="111"/>
    </location>
</feature>
<dbReference type="FunFam" id="1.10.3470.10:FF:000001">
    <property type="entry name" value="Vitamin B12 ABC transporter permease BtuC"/>
    <property type="match status" value="1"/>
</dbReference>
<evidence type="ECO:0000256" key="4">
    <source>
        <dbReference type="ARBA" id="ARBA00022475"/>
    </source>
</evidence>
<dbReference type="OrthoDB" id="9782305at2"/>
<keyword evidence="10" id="KW-1185">Reference proteome</keyword>
<dbReference type="GO" id="GO:0005886">
    <property type="term" value="C:plasma membrane"/>
    <property type="evidence" value="ECO:0007669"/>
    <property type="project" value="UniProtKB-SubCell"/>
</dbReference>
<dbReference type="EMBL" id="CP027433">
    <property type="protein sequence ID" value="AVM02270.1"/>
    <property type="molecule type" value="Genomic_DNA"/>
</dbReference>